<keyword evidence="5 6" id="KW-0472">Membrane</keyword>
<evidence type="ECO:0000256" key="4">
    <source>
        <dbReference type="ARBA" id="ARBA00022989"/>
    </source>
</evidence>
<feature type="transmembrane region" description="Helical" evidence="6">
    <location>
        <begin position="75"/>
        <end position="95"/>
    </location>
</feature>
<feature type="transmembrane region" description="Helical" evidence="6">
    <location>
        <begin position="152"/>
        <end position="171"/>
    </location>
</feature>
<feature type="transmembrane region" description="Helical" evidence="6">
    <location>
        <begin position="129"/>
        <end position="146"/>
    </location>
</feature>
<feature type="domain" description="EamA" evidence="7">
    <location>
        <begin position="14"/>
        <end position="146"/>
    </location>
</feature>
<proteinExistence type="inferred from homology"/>
<evidence type="ECO:0000256" key="2">
    <source>
        <dbReference type="ARBA" id="ARBA00009853"/>
    </source>
</evidence>
<evidence type="ECO:0000256" key="6">
    <source>
        <dbReference type="SAM" id="Phobius"/>
    </source>
</evidence>
<feature type="transmembrane region" description="Helical" evidence="6">
    <location>
        <begin position="12"/>
        <end position="32"/>
    </location>
</feature>
<accession>A0A1M7IRY1</accession>
<feature type="transmembrane region" description="Helical" evidence="6">
    <location>
        <begin position="212"/>
        <end position="230"/>
    </location>
</feature>
<dbReference type="InterPro" id="IPR037185">
    <property type="entry name" value="EmrE-like"/>
</dbReference>
<comment type="subcellular location">
    <subcellularLocation>
        <location evidence="1">Membrane</location>
        <topology evidence="1">Multi-pass membrane protein</topology>
    </subcellularLocation>
</comment>
<feature type="domain" description="EamA" evidence="7">
    <location>
        <begin position="155"/>
        <end position="280"/>
    </location>
</feature>
<evidence type="ECO:0000256" key="5">
    <source>
        <dbReference type="ARBA" id="ARBA00023136"/>
    </source>
</evidence>
<dbReference type="PANTHER" id="PTHR22911">
    <property type="entry name" value="ACYL-MALONYL CONDENSING ENZYME-RELATED"/>
    <property type="match status" value="1"/>
</dbReference>
<evidence type="ECO:0000259" key="7">
    <source>
        <dbReference type="Pfam" id="PF00892"/>
    </source>
</evidence>
<feature type="transmembrane region" description="Helical" evidence="6">
    <location>
        <begin position="44"/>
        <end position="63"/>
    </location>
</feature>
<keyword evidence="9" id="KW-1185">Reference proteome</keyword>
<dbReference type="Pfam" id="PF00892">
    <property type="entry name" value="EamA"/>
    <property type="match status" value="2"/>
</dbReference>
<dbReference type="PANTHER" id="PTHR22911:SF6">
    <property type="entry name" value="SOLUTE CARRIER FAMILY 35 MEMBER G1"/>
    <property type="match status" value="1"/>
</dbReference>
<dbReference type="EMBL" id="FRBR01000016">
    <property type="protein sequence ID" value="SHM43368.1"/>
    <property type="molecule type" value="Genomic_DNA"/>
</dbReference>
<feature type="transmembrane region" description="Helical" evidence="6">
    <location>
        <begin position="183"/>
        <end position="200"/>
    </location>
</feature>
<name>A0A1M7IRY1_9RHOB</name>
<dbReference type="RefSeq" id="WP_073037134.1">
    <property type="nucleotide sequence ID" value="NZ_BMLR01000016.1"/>
</dbReference>
<dbReference type="Proteomes" id="UP000183974">
    <property type="component" value="Unassembled WGS sequence"/>
</dbReference>
<dbReference type="GO" id="GO:0016020">
    <property type="term" value="C:membrane"/>
    <property type="evidence" value="ECO:0007669"/>
    <property type="project" value="UniProtKB-SubCell"/>
</dbReference>
<dbReference type="OrthoDB" id="7818056at2"/>
<organism evidence="8 9">
    <name type="scientific">Roseovarius pacificus</name>
    <dbReference type="NCBI Taxonomy" id="337701"/>
    <lineage>
        <taxon>Bacteria</taxon>
        <taxon>Pseudomonadati</taxon>
        <taxon>Pseudomonadota</taxon>
        <taxon>Alphaproteobacteria</taxon>
        <taxon>Rhodobacterales</taxon>
        <taxon>Roseobacteraceae</taxon>
        <taxon>Roseovarius</taxon>
    </lineage>
</organism>
<keyword evidence="3 6" id="KW-0812">Transmembrane</keyword>
<dbReference type="SUPFAM" id="SSF103481">
    <property type="entry name" value="Multidrug resistance efflux transporter EmrE"/>
    <property type="match status" value="2"/>
</dbReference>
<dbReference type="AlphaFoldDB" id="A0A1M7IRY1"/>
<feature type="transmembrane region" description="Helical" evidence="6">
    <location>
        <begin position="101"/>
        <end position="122"/>
    </location>
</feature>
<dbReference type="InterPro" id="IPR000620">
    <property type="entry name" value="EamA_dom"/>
</dbReference>
<evidence type="ECO:0000256" key="1">
    <source>
        <dbReference type="ARBA" id="ARBA00004141"/>
    </source>
</evidence>
<evidence type="ECO:0000256" key="3">
    <source>
        <dbReference type="ARBA" id="ARBA00022692"/>
    </source>
</evidence>
<keyword evidence="4 6" id="KW-1133">Transmembrane helix</keyword>
<feature type="transmembrane region" description="Helical" evidence="6">
    <location>
        <begin position="242"/>
        <end position="261"/>
    </location>
</feature>
<feature type="transmembrane region" description="Helical" evidence="6">
    <location>
        <begin position="267"/>
        <end position="284"/>
    </location>
</feature>
<sequence length="291" mass="30515">MHNTIPRKVNSATIGLALMASASLIVPIVDGIAKLLGETLSPLLVAWARYAAATLVVLPIALAARGRRVFPRQGITMQFLRTLCLVFAMTLFFVSLQWTTLAAAIAAYFSGPIVAMLLSVLFLNERLTIAKGTSLVLAVFGALIVLQPFGGGSLGAGIALLAGCFHGVYLVVTKLSASRSDSLQTLCFQCLVGTLLLSPQAALTFEVPSVDLLWLILSMGAISALAHFLTIQAFRYAEASSLSPLVYLELVGAIAFGAAVFGDLPGPATLIGGTLIALSGLMLHRSETARD</sequence>
<gene>
    <name evidence="8" type="ORF">SAMN05444398_11648</name>
</gene>
<reference evidence="8 9" key="1">
    <citation type="submission" date="2016-11" db="EMBL/GenBank/DDBJ databases">
        <authorList>
            <person name="Jaros S."/>
            <person name="Januszkiewicz K."/>
            <person name="Wedrychowicz H."/>
        </authorList>
    </citation>
    <scope>NUCLEOTIDE SEQUENCE [LARGE SCALE GENOMIC DNA]</scope>
    <source>
        <strain evidence="8 9">DSM 29589</strain>
    </source>
</reference>
<evidence type="ECO:0000313" key="9">
    <source>
        <dbReference type="Proteomes" id="UP000183974"/>
    </source>
</evidence>
<protein>
    <submittedName>
        <fullName evidence="8">Threonine/homoserine efflux transporter RhtA</fullName>
    </submittedName>
</protein>
<evidence type="ECO:0000313" key="8">
    <source>
        <dbReference type="EMBL" id="SHM43368.1"/>
    </source>
</evidence>
<dbReference type="STRING" id="337701.SAMN05444398_11648"/>
<comment type="similarity">
    <text evidence="2">Belongs to the drug/metabolite transporter (DMT) superfamily. 10 TMS drug/metabolite exporter (DME) (TC 2.A.7.3) family.</text>
</comment>